<dbReference type="SUPFAM" id="SSF54665">
    <property type="entry name" value="CO dehydrogenase molybdoprotein N-domain-like"/>
    <property type="match status" value="1"/>
</dbReference>
<dbReference type="Proteomes" id="UP000037822">
    <property type="component" value="Unassembled WGS sequence"/>
</dbReference>
<dbReference type="GO" id="GO:0005506">
    <property type="term" value="F:iron ion binding"/>
    <property type="evidence" value="ECO:0007669"/>
    <property type="project" value="InterPro"/>
</dbReference>
<dbReference type="InterPro" id="IPR000674">
    <property type="entry name" value="Ald_Oxase/Xan_DH_a/b"/>
</dbReference>
<dbReference type="SMART" id="SM01008">
    <property type="entry name" value="Ald_Xan_dh_C"/>
    <property type="match status" value="1"/>
</dbReference>
<accession>A0A0N1F8N2</accession>
<dbReference type="AlphaFoldDB" id="A0A0N1F8N2"/>
<dbReference type="InterPro" id="IPR046867">
    <property type="entry name" value="AldOxase/xan_DH_MoCoBD2"/>
</dbReference>
<dbReference type="InterPro" id="IPR016208">
    <property type="entry name" value="Ald_Oxase/xanthine_DH-like"/>
</dbReference>
<dbReference type="InterPro" id="IPR037165">
    <property type="entry name" value="AldOxase/xan_DH_Mopterin-bd_sf"/>
</dbReference>
<dbReference type="Pfam" id="PF01315">
    <property type="entry name" value="Ald_Xan_dh_C"/>
    <property type="match status" value="1"/>
</dbReference>
<dbReference type="Gene3D" id="3.30.365.10">
    <property type="entry name" value="Aldehyde oxidase/xanthine dehydrogenase, molybdopterin binding domain"/>
    <property type="match status" value="4"/>
</dbReference>
<proteinExistence type="predicted"/>
<evidence type="ECO:0000259" key="3">
    <source>
        <dbReference type="SMART" id="SM01008"/>
    </source>
</evidence>
<organism evidence="4 5">
    <name type="scientific">Bosea vaviloviae</name>
    <dbReference type="NCBI Taxonomy" id="1526658"/>
    <lineage>
        <taxon>Bacteria</taxon>
        <taxon>Pseudomonadati</taxon>
        <taxon>Pseudomonadota</taxon>
        <taxon>Alphaproteobacteria</taxon>
        <taxon>Hyphomicrobiales</taxon>
        <taxon>Boseaceae</taxon>
        <taxon>Bosea</taxon>
    </lineage>
</organism>
<keyword evidence="1" id="KW-0500">Molybdenum</keyword>
<dbReference type="SUPFAM" id="SSF56003">
    <property type="entry name" value="Molybdenum cofactor-binding domain"/>
    <property type="match status" value="1"/>
</dbReference>
<dbReference type="EMBL" id="LGSZ01000009">
    <property type="protein sequence ID" value="KPH82982.1"/>
    <property type="molecule type" value="Genomic_DNA"/>
</dbReference>
<sequence>MRPMKFGFGQPVRRVEDQRLTTGTGRYTDDTAVEGALHAFVLRSQYAHATFKIVDKQAALGMKGVKLILTGEDVAHLGDLPCKGLIKTVSGEDVKPLPVPVLPTDTVRHVGEAVAFIVAETLTQARDAAEAIEIEWTALPSVTGIEAALDPGAHQVWPERPGNVAFEAQQGDQAKTDAAFAKADRTVSVTIVNNRLASNYLETRACIAEYDKADKRWTLTLGSQGSHGTREILANYILKVDQSRIRVVTPDVGGGFGTKIFMYREYPLTMVAAEKLKRPVRWVADRTEHFLADTHGRANLATATMALDKRGRFIGLKVDLAAEMGAYLSQYGPFIPWVGTTMTPGCYNIPAVHVRFRGILTNTMAVDAYRGAGRPEAAYLIERLVDAVARETGKTPDAVRALNFVKPSEMPHATQTGPVYDSGEFEGHMRRAMEVADWQGFKTRLKAANKAGKIRGIGMASYIEACGGGGPESSTVILEKDGMVTVLIGTQSNGQGHETAYSQLVSQHLDIPMDRIRVIQGDTDKVETGAGTGGSRSIPVGGAALDKAATILSDNLKQLASEKLEAGIGDLEIVDGAVRVVGTDKALDLAAIAALPGATTAMLRVHQSWEPPAATFPNGTHICELEVDPQTGATEIMNYVVVDDFGMTLNPIMLQGQVHGGAGQGIGQALMEEIRFDAEGQMLTATFMDYALPRAVDIPNFHFETRNVRCVTNALGVKGAGEAGAIGACPAVMNAMVDALDRAAGIKAIDMPATPLKVFNALKEAGYRP</sequence>
<feature type="domain" description="Aldehyde oxidase/xanthine dehydrogenase a/b hammerhead" evidence="3">
    <location>
        <begin position="22"/>
        <end position="140"/>
    </location>
</feature>
<keyword evidence="5" id="KW-1185">Reference proteome</keyword>
<evidence type="ECO:0000256" key="2">
    <source>
        <dbReference type="ARBA" id="ARBA00023002"/>
    </source>
</evidence>
<reference evidence="4 5" key="1">
    <citation type="submission" date="2015-07" db="EMBL/GenBank/DDBJ databases">
        <title>Whole genome sequencing of Bosea vaviloviae isolated from cave pool.</title>
        <authorList>
            <person name="Tan N.E.H."/>
            <person name="Lee Y.P."/>
            <person name="Gan H.M."/>
            <person name="Barton H."/>
            <person name="Savka M.A."/>
        </authorList>
    </citation>
    <scope>NUCLEOTIDE SEQUENCE [LARGE SCALE GENOMIC DNA]</scope>
    <source>
        <strain evidence="4 5">SD260</strain>
    </source>
</reference>
<name>A0A0N1F8N2_9HYPH</name>
<dbReference type="GO" id="GO:0016491">
    <property type="term" value="F:oxidoreductase activity"/>
    <property type="evidence" value="ECO:0007669"/>
    <property type="project" value="UniProtKB-KW"/>
</dbReference>
<dbReference type="OrthoDB" id="8428274at2"/>
<evidence type="ECO:0000313" key="4">
    <source>
        <dbReference type="EMBL" id="KPH82982.1"/>
    </source>
</evidence>
<dbReference type="Pfam" id="PF02738">
    <property type="entry name" value="MoCoBD_1"/>
    <property type="match status" value="1"/>
</dbReference>
<keyword evidence="2" id="KW-0560">Oxidoreductase</keyword>
<dbReference type="PANTHER" id="PTHR11908:SF132">
    <property type="entry name" value="ALDEHYDE OXIDASE 1-RELATED"/>
    <property type="match status" value="1"/>
</dbReference>
<dbReference type="InterPro" id="IPR008274">
    <property type="entry name" value="AldOxase/xan_DH_MoCoBD1"/>
</dbReference>
<evidence type="ECO:0000256" key="1">
    <source>
        <dbReference type="ARBA" id="ARBA00022505"/>
    </source>
</evidence>
<dbReference type="PANTHER" id="PTHR11908">
    <property type="entry name" value="XANTHINE DEHYDROGENASE"/>
    <property type="match status" value="1"/>
</dbReference>
<protein>
    <submittedName>
        <fullName evidence="4">Carbon monoxide dehydrogenase</fullName>
    </submittedName>
</protein>
<dbReference type="Gene3D" id="3.90.1170.50">
    <property type="entry name" value="Aldehyde oxidase/xanthine dehydrogenase, a/b hammerhead"/>
    <property type="match status" value="1"/>
</dbReference>
<gene>
    <name evidence="4" type="ORF">AE618_01060</name>
</gene>
<dbReference type="InterPro" id="IPR036856">
    <property type="entry name" value="Ald_Oxase/Xan_DH_a/b_sf"/>
</dbReference>
<evidence type="ECO:0000313" key="5">
    <source>
        <dbReference type="Proteomes" id="UP000037822"/>
    </source>
</evidence>
<dbReference type="PATRIC" id="fig|1526658.3.peg.5138"/>
<dbReference type="RefSeq" id="WP_054207193.1">
    <property type="nucleotide sequence ID" value="NZ_LGSZ01000009.1"/>
</dbReference>
<comment type="caution">
    <text evidence="4">The sequence shown here is derived from an EMBL/GenBank/DDBJ whole genome shotgun (WGS) entry which is preliminary data.</text>
</comment>
<dbReference type="Pfam" id="PF20256">
    <property type="entry name" value="MoCoBD_2"/>
    <property type="match status" value="1"/>
</dbReference>